<name>A0A0F7L3Z1_9VIRU</name>
<evidence type="ECO:0000313" key="1">
    <source>
        <dbReference type="EMBL" id="AKH46193.1"/>
    </source>
</evidence>
<reference evidence="1" key="2">
    <citation type="submission" date="2015-03" db="EMBL/GenBank/DDBJ databases">
        <authorList>
            <person name="Chow C.-E.T."/>
            <person name="Winget D.M."/>
            <person name="White R.A.III."/>
            <person name="Hallam S.J."/>
            <person name="Suttle C.A."/>
        </authorList>
    </citation>
    <scope>NUCLEOTIDE SEQUENCE</scope>
    <source>
        <strain evidence="1">Anoxic3_4</strain>
    </source>
</reference>
<organism evidence="1">
    <name type="scientific">uncultured marine virus</name>
    <dbReference type="NCBI Taxonomy" id="186617"/>
    <lineage>
        <taxon>Viruses</taxon>
        <taxon>environmental samples</taxon>
    </lineage>
</organism>
<dbReference type="EMBL" id="KR029579">
    <property type="protein sequence ID" value="AKH46193.1"/>
    <property type="molecule type" value="Genomic_DNA"/>
</dbReference>
<sequence length="74" mass="8976">MFLFFLRNSLESFFKNRKTLKGKTLSRLKKIRALCLSYNLVFEDNARLNVAELFKRECPLYFKSYFHFSVLLRN</sequence>
<proteinExistence type="predicted"/>
<accession>A0A0F7L3Z1</accession>
<protein>
    <submittedName>
        <fullName evidence="1">Uncharacterized protein</fullName>
    </submittedName>
</protein>
<reference evidence="1" key="1">
    <citation type="journal article" date="2015" name="Front. Microbiol.">
        <title>Combining genomic sequencing methods to explore viral diversity and reveal potential virus-host interactions.</title>
        <authorList>
            <person name="Chow C.E."/>
            <person name="Winget D.M."/>
            <person name="White R.A.III."/>
            <person name="Hallam S.J."/>
            <person name="Suttle C.A."/>
        </authorList>
    </citation>
    <scope>NUCLEOTIDE SEQUENCE</scope>
    <source>
        <strain evidence="1">Anoxic3_4</strain>
    </source>
</reference>